<evidence type="ECO:0000313" key="4">
    <source>
        <dbReference type="EMBL" id="ADB50520.1"/>
    </source>
</evidence>
<dbReference type="HOGENOM" id="CLU_028458_3_3_11"/>
<dbReference type="PANTHER" id="PTHR42796">
    <property type="entry name" value="FUMARYLACETOACETATE HYDROLASE DOMAIN-CONTAINING PROTEIN 2A-RELATED"/>
    <property type="match status" value="1"/>
</dbReference>
<dbReference type="RefSeq" id="WP_012933571.1">
    <property type="nucleotide sequence ID" value="NC_013739.1"/>
</dbReference>
<evidence type="ECO:0000256" key="2">
    <source>
        <dbReference type="ARBA" id="ARBA00022723"/>
    </source>
</evidence>
<reference evidence="4 5" key="1">
    <citation type="journal article" date="2010" name="Stand. Genomic Sci.">
        <title>Complete genome sequence of Conexibacter woesei type strain (ID131577).</title>
        <authorList>
            <person name="Pukall R."/>
            <person name="Lapidus A."/>
            <person name="Glavina Del Rio T."/>
            <person name="Copeland A."/>
            <person name="Tice H."/>
            <person name="Cheng J.-F."/>
            <person name="Lucas S."/>
            <person name="Chen F."/>
            <person name="Nolan M."/>
            <person name="Bruce D."/>
            <person name="Goodwin L."/>
            <person name="Pitluck S."/>
            <person name="Mavromatis K."/>
            <person name="Ivanova N."/>
            <person name="Ovchinnikova G."/>
            <person name="Pati A."/>
            <person name="Chen A."/>
            <person name="Palaniappan K."/>
            <person name="Land M."/>
            <person name="Hauser L."/>
            <person name="Chang Y.-J."/>
            <person name="Jeffries C.D."/>
            <person name="Chain P."/>
            <person name="Meincke L."/>
            <person name="Sims D."/>
            <person name="Brettin T."/>
            <person name="Detter J.C."/>
            <person name="Rohde M."/>
            <person name="Goeker M."/>
            <person name="Bristow J."/>
            <person name="Eisen J.A."/>
            <person name="Markowitz V."/>
            <person name="Kyrpides N.C."/>
            <person name="Klenk H.-P."/>
            <person name="Hugenholtz P."/>
        </authorList>
    </citation>
    <scope>NUCLEOTIDE SEQUENCE [LARGE SCALE GENOMIC DNA]</scope>
    <source>
        <strain evidence="5">DSM 14684 / CIP 108061 / JCM 11494 / NBRC 100937 / ID131577</strain>
    </source>
</reference>
<dbReference type="GO" id="GO:0046872">
    <property type="term" value="F:metal ion binding"/>
    <property type="evidence" value="ECO:0007669"/>
    <property type="project" value="UniProtKB-KW"/>
</dbReference>
<reference evidence="5" key="2">
    <citation type="submission" date="2010-01" db="EMBL/GenBank/DDBJ databases">
        <title>The complete genome of Conexibacter woesei DSM 14684.</title>
        <authorList>
            <consortium name="US DOE Joint Genome Institute (JGI-PGF)"/>
            <person name="Lucas S."/>
            <person name="Copeland A."/>
            <person name="Lapidus A."/>
            <person name="Glavina del Rio T."/>
            <person name="Dalin E."/>
            <person name="Tice H."/>
            <person name="Bruce D."/>
            <person name="Goodwin L."/>
            <person name="Pitluck S."/>
            <person name="Kyrpides N."/>
            <person name="Mavromatis K."/>
            <person name="Ivanova N."/>
            <person name="Mikhailova N."/>
            <person name="Chertkov O."/>
            <person name="Brettin T."/>
            <person name="Detter J.C."/>
            <person name="Han C."/>
            <person name="Larimer F."/>
            <person name="Land M."/>
            <person name="Hauser L."/>
            <person name="Markowitz V."/>
            <person name="Cheng J.-F."/>
            <person name="Hugenholtz P."/>
            <person name="Woyke T."/>
            <person name="Wu D."/>
            <person name="Pukall R."/>
            <person name="Steenblock K."/>
            <person name="Schneider S."/>
            <person name="Klenk H.-P."/>
            <person name="Eisen J.A."/>
        </authorList>
    </citation>
    <scope>NUCLEOTIDE SEQUENCE [LARGE SCALE GENOMIC DNA]</scope>
    <source>
        <strain evidence="5">DSM 14684 / CIP 108061 / JCM 11494 / NBRC 100937 / ID131577</strain>
    </source>
</reference>
<dbReference type="GO" id="GO:0016787">
    <property type="term" value="F:hydrolase activity"/>
    <property type="evidence" value="ECO:0007669"/>
    <property type="project" value="UniProtKB-KW"/>
</dbReference>
<sequence>MRIARFTTTASDSARVGLVLDEQLLDLSYLGYDDPVALLALDARGRAELAERARVDAARVDRSEARLLAPIARPPKFFGVGFNYRTHVEELGGEVDREDMRRLAQVGDAMRAGFPSSRFVTVFNKQSSCVVGPDDDVWMPYDADWVDFEGEVAVVIGRRARRLSPADAAQVVAGYLLCNDVSVREWQFESPTIWLGKSFETHGPLGPWITTADEIADLDAVEIRTWVNDEERQRGNLGELVTPIPEIVSQLSHVCTLEPGDVIATGSPAGVGISDGRYLKVGDTVRIEAAELGVLRNTVVAEPGAPASAGRDVDRSAA</sequence>
<feature type="domain" description="Fumarylacetoacetase-like C-terminal" evidence="3">
    <location>
        <begin position="76"/>
        <end position="300"/>
    </location>
</feature>
<dbReference type="SUPFAM" id="SSF56529">
    <property type="entry name" value="FAH"/>
    <property type="match status" value="1"/>
</dbReference>
<dbReference type="InterPro" id="IPR051121">
    <property type="entry name" value="FAH"/>
</dbReference>
<dbReference type="Pfam" id="PF01557">
    <property type="entry name" value="FAA_hydrolase"/>
    <property type="match status" value="1"/>
</dbReference>
<keyword evidence="5" id="KW-1185">Reference proteome</keyword>
<dbReference type="AlphaFoldDB" id="D3F4E8"/>
<dbReference type="OrthoDB" id="9805307at2"/>
<evidence type="ECO:0000256" key="1">
    <source>
        <dbReference type="ARBA" id="ARBA00010211"/>
    </source>
</evidence>
<dbReference type="InterPro" id="IPR036663">
    <property type="entry name" value="Fumarylacetoacetase_C_sf"/>
</dbReference>
<organism evidence="4 5">
    <name type="scientific">Conexibacter woesei (strain DSM 14684 / CCUG 47730 / CIP 108061 / JCM 11494 / NBRC 100937 / ID131577)</name>
    <dbReference type="NCBI Taxonomy" id="469383"/>
    <lineage>
        <taxon>Bacteria</taxon>
        <taxon>Bacillati</taxon>
        <taxon>Actinomycetota</taxon>
        <taxon>Thermoleophilia</taxon>
        <taxon>Solirubrobacterales</taxon>
        <taxon>Conexibacteraceae</taxon>
        <taxon>Conexibacter</taxon>
    </lineage>
</organism>
<evidence type="ECO:0000313" key="5">
    <source>
        <dbReference type="Proteomes" id="UP000008229"/>
    </source>
</evidence>
<keyword evidence="2" id="KW-0479">Metal-binding</keyword>
<dbReference type="EMBL" id="CP001854">
    <property type="protein sequence ID" value="ADB50520.1"/>
    <property type="molecule type" value="Genomic_DNA"/>
</dbReference>
<dbReference type="GO" id="GO:0044281">
    <property type="term" value="P:small molecule metabolic process"/>
    <property type="evidence" value="ECO:0007669"/>
    <property type="project" value="UniProtKB-ARBA"/>
</dbReference>
<proteinExistence type="inferred from homology"/>
<name>D3F4E8_CONWI</name>
<evidence type="ECO:0000259" key="3">
    <source>
        <dbReference type="Pfam" id="PF01557"/>
    </source>
</evidence>
<comment type="similarity">
    <text evidence="1">Belongs to the FAH family.</text>
</comment>
<protein>
    <submittedName>
        <fullName evidence="4">Fumarylacetoacetate (FAA) hydrolase</fullName>
    </submittedName>
</protein>
<dbReference type="eggNOG" id="COG0179">
    <property type="taxonomic scope" value="Bacteria"/>
</dbReference>
<dbReference type="InterPro" id="IPR011234">
    <property type="entry name" value="Fumarylacetoacetase-like_C"/>
</dbReference>
<dbReference type="Proteomes" id="UP000008229">
    <property type="component" value="Chromosome"/>
</dbReference>
<gene>
    <name evidence="4" type="ordered locus">Cwoe_2095</name>
</gene>
<accession>D3F4E8</accession>
<dbReference type="KEGG" id="cwo:Cwoe_2095"/>
<keyword evidence="4" id="KW-0378">Hydrolase</keyword>
<dbReference type="Gene3D" id="3.90.850.10">
    <property type="entry name" value="Fumarylacetoacetase-like, C-terminal domain"/>
    <property type="match status" value="1"/>
</dbReference>
<dbReference type="STRING" id="469383.Cwoe_2095"/>
<dbReference type="PANTHER" id="PTHR42796:SF4">
    <property type="entry name" value="FUMARYLACETOACETATE HYDROLASE DOMAIN-CONTAINING PROTEIN 2A"/>
    <property type="match status" value="1"/>
</dbReference>